<keyword evidence="2 5" id="KW-0812">Transmembrane</keyword>
<dbReference type="OrthoDB" id="7063374at2"/>
<gene>
    <name evidence="6" type="ordered locus">Pnap_2502</name>
</gene>
<dbReference type="RefSeq" id="WP_011801884.1">
    <property type="nucleotide sequence ID" value="NC_008781.1"/>
</dbReference>
<sequence length="107" mass="11729">MADQSKDSGADFSVPLHQSMLRPMLLLGAERELILALGIVAGVFIVSLFQLWAAIFGLILWAVGAWVLTRAANFDPQLSKTFARSLQYRKLYKSAATPFASPRKFGG</sequence>
<feature type="transmembrane region" description="Helical" evidence="5">
    <location>
        <begin position="33"/>
        <end position="63"/>
    </location>
</feature>
<evidence type="ECO:0000256" key="3">
    <source>
        <dbReference type="ARBA" id="ARBA00022989"/>
    </source>
</evidence>
<dbReference type="STRING" id="365044.Pnap_2502"/>
<dbReference type="InterPro" id="IPR016704">
    <property type="entry name" value="Conjugal_tfr_TrbD"/>
</dbReference>
<reference evidence="7" key="1">
    <citation type="journal article" date="2009" name="Environ. Microbiol.">
        <title>The genome of Polaromonas naphthalenivorans strain CJ2, isolated from coal tar-contaminated sediment, reveals physiological and metabolic versatility and evolution through extensive horizontal gene transfer.</title>
        <authorList>
            <person name="Yagi J.M."/>
            <person name="Sims D."/>
            <person name="Brettin T."/>
            <person name="Bruce D."/>
            <person name="Madsen E.L."/>
        </authorList>
    </citation>
    <scope>NUCLEOTIDE SEQUENCE [LARGE SCALE GENOMIC DNA]</scope>
    <source>
        <strain evidence="7">CJ2</strain>
    </source>
</reference>
<protein>
    <submittedName>
        <fullName evidence="6">Conjugal transfer TrbD family protein</fullName>
    </submittedName>
</protein>
<keyword evidence="4 5" id="KW-0472">Membrane</keyword>
<dbReference type="InterPro" id="IPR007792">
    <property type="entry name" value="T4SS_VirB3/TrbD/AvhB"/>
</dbReference>
<dbReference type="NCBIfam" id="NF010395">
    <property type="entry name" value="PRK13823.1"/>
    <property type="match status" value="1"/>
</dbReference>
<dbReference type="PIRSF" id="PIRSF017854">
    <property type="entry name" value="T4SS_TrbD"/>
    <property type="match status" value="1"/>
</dbReference>
<dbReference type="GO" id="GO:0016020">
    <property type="term" value="C:membrane"/>
    <property type="evidence" value="ECO:0007669"/>
    <property type="project" value="UniProtKB-SubCell"/>
</dbReference>
<evidence type="ECO:0000256" key="2">
    <source>
        <dbReference type="ARBA" id="ARBA00022692"/>
    </source>
</evidence>
<dbReference type="AlphaFoldDB" id="A1VQ78"/>
<evidence type="ECO:0000256" key="5">
    <source>
        <dbReference type="SAM" id="Phobius"/>
    </source>
</evidence>
<accession>A1VQ78</accession>
<dbReference type="HOGENOM" id="CLU_173974_1_0_4"/>
<evidence type="ECO:0000256" key="1">
    <source>
        <dbReference type="ARBA" id="ARBA00004370"/>
    </source>
</evidence>
<dbReference type="Pfam" id="PF05101">
    <property type="entry name" value="VirB3"/>
    <property type="match status" value="1"/>
</dbReference>
<comment type="subcellular location">
    <subcellularLocation>
        <location evidence="1">Membrane</location>
    </subcellularLocation>
</comment>
<keyword evidence="3 5" id="KW-1133">Transmembrane helix</keyword>
<dbReference type="Proteomes" id="UP000000644">
    <property type="component" value="Chromosome"/>
</dbReference>
<name>A1VQ78_POLNA</name>
<dbReference type="KEGG" id="pna:Pnap_2502"/>
<evidence type="ECO:0000313" key="6">
    <source>
        <dbReference type="EMBL" id="ABM37806.1"/>
    </source>
</evidence>
<proteinExistence type="predicted"/>
<organism evidence="6 7">
    <name type="scientific">Polaromonas naphthalenivorans (strain CJ2)</name>
    <dbReference type="NCBI Taxonomy" id="365044"/>
    <lineage>
        <taxon>Bacteria</taxon>
        <taxon>Pseudomonadati</taxon>
        <taxon>Pseudomonadota</taxon>
        <taxon>Betaproteobacteria</taxon>
        <taxon>Burkholderiales</taxon>
        <taxon>Comamonadaceae</taxon>
        <taxon>Polaromonas</taxon>
    </lineage>
</organism>
<dbReference type="EMBL" id="CP000529">
    <property type="protein sequence ID" value="ABM37806.1"/>
    <property type="molecule type" value="Genomic_DNA"/>
</dbReference>
<dbReference type="eggNOG" id="COG5268">
    <property type="taxonomic scope" value="Bacteria"/>
</dbReference>
<evidence type="ECO:0000313" key="7">
    <source>
        <dbReference type="Proteomes" id="UP000000644"/>
    </source>
</evidence>
<evidence type="ECO:0000256" key="4">
    <source>
        <dbReference type="ARBA" id="ARBA00023136"/>
    </source>
</evidence>
<keyword evidence="7" id="KW-1185">Reference proteome</keyword>